<dbReference type="PANTHER" id="PTHR10890">
    <property type="entry name" value="CYSTEINYL-TRNA SYNTHETASE"/>
    <property type="match status" value="1"/>
</dbReference>
<evidence type="ECO:0000256" key="1">
    <source>
        <dbReference type="ARBA" id="ARBA00001947"/>
    </source>
</evidence>
<evidence type="ECO:0000256" key="2">
    <source>
        <dbReference type="ARBA" id="ARBA00011245"/>
    </source>
</evidence>
<comment type="caution">
    <text evidence="11">The sequence shown here is derived from an EMBL/GenBank/DDBJ whole genome shotgun (WGS) entry which is preliminary data.</text>
</comment>
<dbReference type="Proteomes" id="UP000034108">
    <property type="component" value="Unassembled WGS sequence"/>
</dbReference>
<dbReference type="STRING" id="1619048.UU49_C0019G0007"/>
<evidence type="ECO:0000259" key="10">
    <source>
        <dbReference type="Pfam" id="PF23493"/>
    </source>
</evidence>
<organism evidence="11 12">
    <name type="scientific">Candidatus Magasanikbacteria bacterium GW2011_GWC2_41_17</name>
    <dbReference type="NCBI Taxonomy" id="1619048"/>
    <lineage>
        <taxon>Bacteria</taxon>
        <taxon>Candidatus Magasanikiibacteriota</taxon>
    </lineage>
</organism>
<dbReference type="InterPro" id="IPR014729">
    <property type="entry name" value="Rossmann-like_a/b/a_fold"/>
</dbReference>
<evidence type="ECO:0000256" key="7">
    <source>
        <dbReference type="ARBA" id="ARBA00022833"/>
    </source>
</evidence>
<keyword evidence="8" id="KW-0067">ATP-binding</keyword>
<dbReference type="SUPFAM" id="SSF52374">
    <property type="entry name" value="Nucleotidylyl transferase"/>
    <property type="match status" value="1"/>
</dbReference>
<dbReference type="SUPFAM" id="SSF47323">
    <property type="entry name" value="Anticodon-binding domain of a subclass of class I aminoacyl-tRNA synthetases"/>
    <property type="match status" value="1"/>
</dbReference>
<dbReference type="GO" id="GO:0005829">
    <property type="term" value="C:cytosol"/>
    <property type="evidence" value="ECO:0007669"/>
    <property type="project" value="TreeGrafter"/>
</dbReference>
<dbReference type="Pfam" id="PF01406">
    <property type="entry name" value="tRNA-synt_1e"/>
    <property type="match status" value="1"/>
</dbReference>
<dbReference type="Pfam" id="PF23493">
    <property type="entry name" value="CysS_C"/>
    <property type="match status" value="1"/>
</dbReference>
<evidence type="ECO:0000256" key="6">
    <source>
        <dbReference type="ARBA" id="ARBA00022741"/>
    </source>
</evidence>
<dbReference type="GO" id="GO:0006423">
    <property type="term" value="P:cysteinyl-tRNA aminoacylation"/>
    <property type="evidence" value="ECO:0007669"/>
    <property type="project" value="TreeGrafter"/>
</dbReference>
<proteinExistence type="predicted"/>
<dbReference type="InterPro" id="IPR009080">
    <property type="entry name" value="tRNAsynth_Ia_anticodon-bd"/>
</dbReference>
<feature type="domain" description="Cysteinyl-tRNA ligase anticodon binding" evidence="10">
    <location>
        <begin position="259"/>
        <end position="304"/>
    </location>
</feature>
<evidence type="ECO:0000313" key="12">
    <source>
        <dbReference type="Proteomes" id="UP000034108"/>
    </source>
</evidence>
<keyword evidence="6" id="KW-0547">Nucleotide-binding</keyword>
<dbReference type="PATRIC" id="fig|1619048.3.peg.554"/>
<dbReference type="GO" id="GO:0005524">
    <property type="term" value="F:ATP binding"/>
    <property type="evidence" value="ECO:0007669"/>
    <property type="project" value="UniProtKB-KW"/>
</dbReference>
<protein>
    <recommendedName>
        <fullName evidence="3">Cysteine--tRNA ligase</fullName>
    </recommendedName>
</protein>
<feature type="domain" description="tRNA synthetases class I catalytic" evidence="9">
    <location>
        <begin position="2"/>
        <end position="177"/>
    </location>
</feature>
<evidence type="ECO:0000256" key="4">
    <source>
        <dbReference type="ARBA" id="ARBA00022598"/>
    </source>
</evidence>
<dbReference type="AlphaFoldDB" id="A0A0G0YD07"/>
<dbReference type="GO" id="GO:0046872">
    <property type="term" value="F:metal ion binding"/>
    <property type="evidence" value="ECO:0007669"/>
    <property type="project" value="UniProtKB-KW"/>
</dbReference>
<comment type="cofactor">
    <cofactor evidence="1">
        <name>Zn(2+)</name>
        <dbReference type="ChEBI" id="CHEBI:29105"/>
    </cofactor>
</comment>
<dbReference type="InterPro" id="IPR032678">
    <property type="entry name" value="tRNA-synt_1_cat_dom"/>
</dbReference>
<accession>A0A0G0YD07</accession>
<name>A0A0G0YD07_9BACT</name>
<feature type="non-terminal residue" evidence="11">
    <location>
        <position position="1"/>
    </location>
</feature>
<dbReference type="EMBL" id="LCAV01000019">
    <property type="protein sequence ID" value="KKR98207.1"/>
    <property type="molecule type" value="Genomic_DNA"/>
</dbReference>
<evidence type="ECO:0000256" key="8">
    <source>
        <dbReference type="ARBA" id="ARBA00022840"/>
    </source>
</evidence>
<comment type="subunit">
    <text evidence="2">Monomer.</text>
</comment>
<evidence type="ECO:0000259" key="9">
    <source>
        <dbReference type="Pfam" id="PF01406"/>
    </source>
</evidence>
<keyword evidence="7" id="KW-0862">Zinc</keyword>
<dbReference type="Gene3D" id="3.40.50.620">
    <property type="entry name" value="HUPs"/>
    <property type="match status" value="1"/>
</dbReference>
<dbReference type="PANTHER" id="PTHR10890:SF3">
    <property type="entry name" value="CYSTEINE--TRNA LIGASE, CYTOPLASMIC"/>
    <property type="match status" value="1"/>
</dbReference>
<dbReference type="InterPro" id="IPR024909">
    <property type="entry name" value="Cys-tRNA/MSH_ligase"/>
</dbReference>
<reference evidence="11 12" key="1">
    <citation type="journal article" date="2015" name="Nature">
        <title>rRNA introns, odd ribosomes, and small enigmatic genomes across a large radiation of phyla.</title>
        <authorList>
            <person name="Brown C.T."/>
            <person name="Hug L.A."/>
            <person name="Thomas B.C."/>
            <person name="Sharon I."/>
            <person name="Castelle C.J."/>
            <person name="Singh A."/>
            <person name="Wilkins M.J."/>
            <person name="Williams K.H."/>
            <person name="Banfield J.F."/>
        </authorList>
    </citation>
    <scope>NUCLEOTIDE SEQUENCE [LARGE SCALE GENOMIC DNA]</scope>
</reference>
<keyword evidence="5" id="KW-0479">Metal-binding</keyword>
<keyword evidence="4 11" id="KW-0436">Ligase</keyword>
<dbReference type="InterPro" id="IPR056411">
    <property type="entry name" value="CysS_C"/>
</dbReference>
<gene>
    <name evidence="11" type="ORF">UU49_C0019G0007</name>
</gene>
<evidence type="ECO:0000256" key="5">
    <source>
        <dbReference type="ARBA" id="ARBA00022723"/>
    </source>
</evidence>
<sequence length="308" mass="35518">SIYFCLAKFPNYGRLARLKNQELKSGARVNVDDYEKENPADFVLWKKWTPKDGKVFWNTPLGKGRPGWHLECSAISATELGQPLDIHAGGVDLIFPHHENEIAQSETATGKPFVKYWLHGEHLLVEGQKMAKSLNNFFTLHDLEAKKFNPLAFRYLLLTAHYRSKLNFTWESLQAAQNALESIYLQIRDWDKPKVGCAEFEEKFFNAINNDLDTPRTLAIMWEMIKSPLPSAAKAQSLLKFDKILGLDFKKYIGKKEKISTAIKKLLDERVKARQEKDWEKSDELRKEIEKIGYSVEDTSQGQKILKK</sequence>
<dbReference type="GO" id="GO:0004817">
    <property type="term" value="F:cysteine-tRNA ligase activity"/>
    <property type="evidence" value="ECO:0007669"/>
    <property type="project" value="TreeGrafter"/>
</dbReference>
<dbReference type="PRINTS" id="PR00983">
    <property type="entry name" value="TRNASYNTHCYS"/>
</dbReference>
<evidence type="ECO:0000256" key="3">
    <source>
        <dbReference type="ARBA" id="ARBA00014738"/>
    </source>
</evidence>
<dbReference type="Gene3D" id="1.20.120.640">
    <property type="entry name" value="Anticodon-binding domain of a subclass of class I aminoacyl-tRNA synthetases"/>
    <property type="match status" value="1"/>
</dbReference>
<evidence type="ECO:0000313" key="11">
    <source>
        <dbReference type="EMBL" id="KKR98207.1"/>
    </source>
</evidence>